<keyword evidence="2" id="KW-1185">Reference proteome</keyword>
<sequence>MGTIIIPRKINIQITPRKMMAISELESESILMQCKIKEKGKTTLQKDVFKIAKTMMNTLKKILKNMKLLREFTLLVRQPNRSKVVIRRQQLKENIRNLKTEIDKFHNTLKSLEDFECTFNRTADTYNSTQKCDWQNDHILIRFCVYIQEVAKTMKTLDELFQNVRLYKSTVGVKRILIKNIFAPPSA</sequence>
<name>A0ABM1N187_NICVS</name>
<proteinExistence type="predicted"/>
<accession>A0ABM1N187</accession>
<feature type="coiled-coil region" evidence="1">
    <location>
        <begin position="81"/>
        <end position="115"/>
    </location>
</feature>
<reference evidence="3" key="1">
    <citation type="submission" date="2025-08" db="UniProtKB">
        <authorList>
            <consortium name="RefSeq"/>
        </authorList>
    </citation>
    <scope>IDENTIFICATION</scope>
    <source>
        <tissue evidence="3">Whole Larva</tissue>
    </source>
</reference>
<evidence type="ECO:0000256" key="1">
    <source>
        <dbReference type="SAM" id="Coils"/>
    </source>
</evidence>
<organism evidence="2 3">
    <name type="scientific">Nicrophorus vespilloides</name>
    <name type="common">Boreal carrion beetle</name>
    <dbReference type="NCBI Taxonomy" id="110193"/>
    <lineage>
        <taxon>Eukaryota</taxon>
        <taxon>Metazoa</taxon>
        <taxon>Ecdysozoa</taxon>
        <taxon>Arthropoda</taxon>
        <taxon>Hexapoda</taxon>
        <taxon>Insecta</taxon>
        <taxon>Pterygota</taxon>
        <taxon>Neoptera</taxon>
        <taxon>Endopterygota</taxon>
        <taxon>Coleoptera</taxon>
        <taxon>Polyphaga</taxon>
        <taxon>Staphyliniformia</taxon>
        <taxon>Silphidae</taxon>
        <taxon>Nicrophorinae</taxon>
        <taxon>Nicrophorus</taxon>
    </lineage>
</organism>
<dbReference type="RefSeq" id="XP_017780587.1">
    <property type="nucleotide sequence ID" value="XM_017925098.1"/>
</dbReference>
<dbReference type="GeneID" id="108565565"/>
<keyword evidence="1" id="KW-0175">Coiled coil</keyword>
<evidence type="ECO:0000313" key="3">
    <source>
        <dbReference type="RefSeq" id="XP_017780587.1"/>
    </source>
</evidence>
<dbReference type="Proteomes" id="UP000695000">
    <property type="component" value="Unplaced"/>
</dbReference>
<protein>
    <submittedName>
        <fullName evidence="3">Uncharacterized protein LOC108565565</fullName>
    </submittedName>
</protein>
<gene>
    <name evidence="3" type="primary">LOC108565565</name>
</gene>
<evidence type="ECO:0000313" key="2">
    <source>
        <dbReference type="Proteomes" id="UP000695000"/>
    </source>
</evidence>